<proteinExistence type="predicted"/>
<feature type="transmembrane region" description="Helical" evidence="7">
    <location>
        <begin position="590"/>
        <end position="618"/>
    </location>
</feature>
<feature type="region of interest" description="Disordered" evidence="6">
    <location>
        <begin position="129"/>
        <end position="248"/>
    </location>
</feature>
<keyword evidence="4 7" id="KW-1133">Transmembrane helix</keyword>
<evidence type="ECO:0000256" key="7">
    <source>
        <dbReference type="SAM" id="Phobius"/>
    </source>
</evidence>
<evidence type="ECO:0000256" key="5">
    <source>
        <dbReference type="ARBA" id="ARBA00023136"/>
    </source>
</evidence>
<evidence type="ECO:0000259" key="8">
    <source>
        <dbReference type="PROSITE" id="PS51382"/>
    </source>
</evidence>
<protein>
    <submittedName>
        <fullName evidence="9">SPX domain-containing protein</fullName>
    </submittedName>
</protein>
<dbReference type="OrthoDB" id="10260443at2759"/>
<feature type="transmembrane region" description="Helical" evidence="7">
    <location>
        <begin position="894"/>
        <end position="917"/>
    </location>
</feature>
<reference evidence="9 10" key="1">
    <citation type="journal article" date="2019" name="Nat. Ecol. Evol.">
        <title>Megaphylogeny resolves global patterns of mushroom evolution.</title>
        <authorList>
            <person name="Varga T."/>
            <person name="Krizsan K."/>
            <person name="Foldi C."/>
            <person name="Dima B."/>
            <person name="Sanchez-Garcia M."/>
            <person name="Sanchez-Ramirez S."/>
            <person name="Szollosi G.J."/>
            <person name="Szarkandi J.G."/>
            <person name="Papp V."/>
            <person name="Albert L."/>
            <person name="Andreopoulos W."/>
            <person name="Angelini C."/>
            <person name="Antonin V."/>
            <person name="Barry K.W."/>
            <person name="Bougher N.L."/>
            <person name="Buchanan P."/>
            <person name="Buyck B."/>
            <person name="Bense V."/>
            <person name="Catcheside P."/>
            <person name="Chovatia M."/>
            <person name="Cooper J."/>
            <person name="Damon W."/>
            <person name="Desjardin D."/>
            <person name="Finy P."/>
            <person name="Geml J."/>
            <person name="Haridas S."/>
            <person name="Hughes K."/>
            <person name="Justo A."/>
            <person name="Karasinski D."/>
            <person name="Kautmanova I."/>
            <person name="Kiss B."/>
            <person name="Kocsube S."/>
            <person name="Kotiranta H."/>
            <person name="LaButti K.M."/>
            <person name="Lechner B.E."/>
            <person name="Liimatainen K."/>
            <person name="Lipzen A."/>
            <person name="Lukacs Z."/>
            <person name="Mihaltcheva S."/>
            <person name="Morgado L.N."/>
            <person name="Niskanen T."/>
            <person name="Noordeloos M.E."/>
            <person name="Ohm R.A."/>
            <person name="Ortiz-Santana B."/>
            <person name="Ovrebo C."/>
            <person name="Racz N."/>
            <person name="Riley R."/>
            <person name="Savchenko A."/>
            <person name="Shiryaev A."/>
            <person name="Soop K."/>
            <person name="Spirin V."/>
            <person name="Szebenyi C."/>
            <person name="Tomsovsky M."/>
            <person name="Tulloss R.E."/>
            <person name="Uehling J."/>
            <person name="Grigoriev I.V."/>
            <person name="Vagvolgyi C."/>
            <person name="Papp T."/>
            <person name="Martin F.M."/>
            <person name="Miettinen O."/>
            <person name="Hibbett D.S."/>
            <person name="Nagy L.G."/>
        </authorList>
    </citation>
    <scope>NUCLEOTIDE SEQUENCE [LARGE SCALE GENOMIC DNA]</scope>
    <source>
        <strain evidence="9 10">CBS 309.79</strain>
    </source>
</reference>
<dbReference type="InterPro" id="IPR004331">
    <property type="entry name" value="SPX_dom"/>
</dbReference>
<dbReference type="CDD" id="cd01115">
    <property type="entry name" value="SLC13_permease"/>
    <property type="match status" value="1"/>
</dbReference>
<dbReference type="GO" id="GO:0006797">
    <property type="term" value="P:polyphosphate metabolic process"/>
    <property type="evidence" value="ECO:0007669"/>
    <property type="project" value="TreeGrafter"/>
</dbReference>
<feature type="compositionally biased region" description="Acidic residues" evidence="6">
    <location>
        <begin position="145"/>
        <end position="162"/>
    </location>
</feature>
<feature type="transmembrane region" description="Helical" evidence="7">
    <location>
        <begin position="855"/>
        <end position="882"/>
    </location>
</feature>
<evidence type="ECO:0000256" key="6">
    <source>
        <dbReference type="SAM" id="MobiDB-lite"/>
    </source>
</evidence>
<keyword evidence="3 7" id="KW-0812">Transmembrane</keyword>
<sequence length="965" mass="104402">MKFSSSLKFNAVSEWWDHYIAYDALKKYIYQLEKHAASQAQSTPTSQPAADLSASFLEDLESNEQTSLLGNSRSSLEGGGGGANGLQGTDAMFVPLLNRELKKIVLFYEAQEKELFKELEELEESIAKAEEEGMWGPGGDHGFYDDDVEEDDEDDDDEDGDDNGNGNNSAQAKKQKRAMSLSQTSSTLDAGRRRRKSSVSFGEGSQTLTRSQNISAGDTTRRLSLSSSDHSHSDLPSPSIHPNPRANGTRFLSATRALFSNSLRGNPLHSPSISGPPTIWNSRTNYAYDTRLLFKRRITRLFVLFTQLTSYTSVNYSGLRKILKKYDKVTFSSLLPTYLPGVVDPALPFNEESKRRVEGALGGLVGHYARVVTRGDEAEAGMQLRLYQRENVAWERDTVWRQMIGRERRGEANATPPTAPSGPGLGLSAQPAGYGAALGRGTLVQEKGTEKVLVQLGKVGLTRKVVYALIACVVFGVLLGVQSVDGVEANNCFAVLVFATVLWATEAIPLFVTSLMVPMLLIVLRVVKDEDGNRMTTQDTTKYIFSVLFSPTIMLLIGGFTISSALSKTSIDRVIITKVLSFAGTSPNRVLAAVMGVSWGASMWISNVAAPLLCFTLIRPILRTLPPKSTYGSCLIMSIALSANIGGQASPISSPQNLIALSAMEPPLDWSKWFAVSIPVSLISLVVIWGMLIASYGKGWVPRGYDPDNANTTDPAHSLTLTHPGPGQHHQGHGLEEGDEVKLEIKPIRATKEPFTVKQWFVTFVCVVTIALWCVEKEIEEYVGDMGVIAIMPIVVFFATGVLKKDDFEQFAWTIVFLAMGGIALGKGVMVSGLLEVLDGAIRKAVDGMGLYTVVMALSAVVLVVSTFISHTIASVLLVPIAKEVGNNLGGHGNLLVFLTGLICSTGMGMPVSGFPNQTAATQEDEMGVLYLSNKDFLINGVPASIVATLVVATIGFLLMKAIGL</sequence>
<dbReference type="STRING" id="1884261.A0A5C3Q945"/>
<evidence type="ECO:0000256" key="3">
    <source>
        <dbReference type="ARBA" id="ARBA00022692"/>
    </source>
</evidence>
<dbReference type="GO" id="GO:0005315">
    <property type="term" value="F:phosphate transmembrane transporter activity"/>
    <property type="evidence" value="ECO:0007669"/>
    <property type="project" value="TreeGrafter"/>
</dbReference>
<dbReference type="InterPro" id="IPR004680">
    <property type="entry name" value="Cit_transptr-like_dom"/>
</dbReference>
<evidence type="ECO:0000256" key="1">
    <source>
        <dbReference type="ARBA" id="ARBA00004141"/>
    </source>
</evidence>
<dbReference type="EMBL" id="ML178856">
    <property type="protein sequence ID" value="TFK96688.1"/>
    <property type="molecule type" value="Genomic_DNA"/>
</dbReference>
<feature type="transmembrane region" description="Helical" evidence="7">
    <location>
        <begin position="815"/>
        <end position="835"/>
    </location>
</feature>
<name>A0A5C3Q945_9AGAR</name>
<dbReference type="PROSITE" id="PS51382">
    <property type="entry name" value="SPX"/>
    <property type="match status" value="1"/>
</dbReference>
<organism evidence="9 10">
    <name type="scientific">Pterulicium gracile</name>
    <dbReference type="NCBI Taxonomy" id="1884261"/>
    <lineage>
        <taxon>Eukaryota</taxon>
        <taxon>Fungi</taxon>
        <taxon>Dikarya</taxon>
        <taxon>Basidiomycota</taxon>
        <taxon>Agaricomycotina</taxon>
        <taxon>Agaricomycetes</taxon>
        <taxon>Agaricomycetidae</taxon>
        <taxon>Agaricales</taxon>
        <taxon>Pleurotineae</taxon>
        <taxon>Pterulaceae</taxon>
        <taxon>Pterulicium</taxon>
    </lineage>
</organism>
<evidence type="ECO:0000313" key="10">
    <source>
        <dbReference type="Proteomes" id="UP000305067"/>
    </source>
</evidence>
<feature type="transmembrane region" description="Helical" evidence="7">
    <location>
        <begin position="465"/>
        <end position="484"/>
    </location>
</feature>
<feature type="transmembrane region" description="Helical" evidence="7">
    <location>
        <begin position="543"/>
        <end position="562"/>
    </location>
</feature>
<evidence type="ECO:0000256" key="2">
    <source>
        <dbReference type="ARBA" id="ARBA00022448"/>
    </source>
</evidence>
<dbReference type="GO" id="GO:0005886">
    <property type="term" value="C:plasma membrane"/>
    <property type="evidence" value="ECO:0007669"/>
    <property type="project" value="TreeGrafter"/>
</dbReference>
<feature type="compositionally biased region" description="Low complexity" evidence="6">
    <location>
        <begin position="224"/>
        <end position="238"/>
    </location>
</feature>
<feature type="compositionally biased region" description="Low complexity" evidence="6">
    <location>
        <begin position="67"/>
        <end position="76"/>
    </location>
</feature>
<dbReference type="Pfam" id="PF03600">
    <property type="entry name" value="CitMHS"/>
    <property type="match status" value="1"/>
</dbReference>
<dbReference type="PANTHER" id="PTHR10283">
    <property type="entry name" value="SOLUTE CARRIER FAMILY 13 MEMBER"/>
    <property type="match status" value="1"/>
</dbReference>
<feature type="transmembrane region" description="Helical" evidence="7">
    <location>
        <begin position="786"/>
        <end position="803"/>
    </location>
</feature>
<feature type="transmembrane region" description="Helical" evidence="7">
    <location>
        <begin position="496"/>
        <end position="523"/>
    </location>
</feature>
<dbReference type="GO" id="GO:0006817">
    <property type="term" value="P:phosphate ion transport"/>
    <property type="evidence" value="ECO:0007669"/>
    <property type="project" value="TreeGrafter"/>
</dbReference>
<gene>
    <name evidence="9" type="ORF">BDV98DRAFT_608096</name>
</gene>
<feature type="region of interest" description="Disordered" evidence="6">
    <location>
        <begin position="712"/>
        <end position="736"/>
    </location>
</feature>
<feature type="compositionally biased region" description="Polar residues" evidence="6">
    <location>
        <begin position="712"/>
        <end position="721"/>
    </location>
</feature>
<dbReference type="PANTHER" id="PTHR10283:SF92">
    <property type="entry name" value="LOW-AFFINITY PHOSPHATE TRANSPORTER PHO91"/>
    <property type="match status" value="1"/>
</dbReference>
<dbReference type="AlphaFoldDB" id="A0A5C3Q945"/>
<feature type="transmembrane region" description="Helical" evidence="7">
    <location>
        <begin position="673"/>
        <end position="694"/>
    </location>
</feature>
<keyword evidence="2" id="KW-0813">Transport</keyword>
<accession>A0A5C3Q945</accession>
<evidence type="ECO:0000313" key="9">
    <source>
        <dbReference type="EMBL" id="TFK96688.1"/>
    </source>
</evidence>
<dbReference type="CDD" id="cd14478">
    <property type="entry name" value="SPX_PHO87_PHO90_like"/>
    <property type="match status" value="1"/>
</dbReference>
<evidence type="ECO:0000256" key="4">
    <source>
        <dbReference type="ARBA" id="ARBA00022989"/>
    </source>
</evidence>
<feature type="domain" description="SPX" evidence="8">
    <location>
        <begin position="1"/>
        <end position="340"/>
    </location>
</feature>
<comment type="subcellular location">
    <subcellularLocation>
        <location evidence="1">Membrane</location>
        <topology evidence="1">Multi-pass membrane protein</topology>
    </subcellularLocation>
</comment>
<keyword evidence="5 7" id="KW-0472">Membrane</keyword>
<dbReference type="Pfam" id="PF03105">
    <property type="entry name" value="SPX"/>
    <property type="match status" value="2"/>
</dbReference>
<feature type="compositionally biased region" description="Polar residues" evidence="6">
    <location>
        <begin position="198"/>
        <end position="218"/>
    </location>
</feature>
<keyword evidence="10" id="KW-1185">Reference proteome</keyword>
<feature type="transmembrane region" description="Helical" evidence="7">
    <location>
        <begin position="630"/>
        <end position="653"/>
    </location>
</feature>
<feature type="transmembrane region" description="Helical" evidence="7">
    <location>
        <begin position="937"/>
        <end position="960"/>
    </location>
</feature>
<dbReference type="Proteomes" id="UP000305067">
    <property type="component" value="Unassembled WGS sequence"/>
</dbReference>
<feature type="region of interest" description="Disordered" evidence="6">
    <location>
        <begin position="63"/>
        <end position="83"/>
    </location>
</feature>